<evidence type="ECO:0008006" key="4">
    <source>
        <dbReference type="Google" id="ProtNLM"/>
    </source>
</evidence>
<sequence length="80" mass="9208">MESVTMGTQQNRNQIQPEQPLHQMDTDEDDETVKQLQECSVHYLALQDCLVENNRSWKSCQNVVQALKACNEKRNSKKGS</sequence>
<organism evidence="2 3">
    <name type="scientific">Cuscuta campestris</name>
    <dbReference type="NCBI Taxonomy" id="132261"/>
    <lineage>
        <taxon>Eukaryota</taxon>
        <taxon>Viridiplantae</taxon>
        <taxon>Streptophyta</taxon>
        <taxon>Embryophyta</taxon>
        <taxon>Tracheophyta</taxon>
        <taxon>Spermatophyta</taxon>
        <taxon>Magnoliopsida</taxon>
        <taxon>eudicotyledons</taxon>
        <taxon>Gunneridae</taxon>
        <taxon>Pentapetalae</taxon>
        <taxon>asterids</taxon>
        <taxon>lamiids</taxon>
        <taxon>Solanales</taxon>
        <taxon>Convolvulaceae</taxon>
        <taxon>Cuscuteae</taxon>
        <taxon>Cuscuta</taxon>
        <taxon>Cuscuta subgen. Grammica</taxon>
        <taxon>Cuscuta sect. Cleistogrammica</taxon>
    </lineage>
</organism>
<keyword evidence="3" id="KW-1185">Reference proteome</keyword>
<reference evidence="2 3" key="1">
    <citation type="submission" date="2018-04" db="EMBL/GenBank/DDBJ databases">
        <authorList>
            <person name="Vogel A."/>
        </authorList>
    </citation>
    <scope>NUCLEOTIDE SEQUENCE [LARGE SCALE GENOMIC DNA]</scope>
</reference>
<dbReference type="EMBL" id="OOIL02002916">
    <property type="protein sequence ID" value="VFQ85280.1"/>
    <property type="molecule type" value="Genomic_DNA"/>
</dbReference>
<feature type="region of interest" description="Disordered" evidence="1">
    <location>
        <begin position="1"/>
        <end position="31"/>
    </location>
</feature>
<protein>
    <recommendedName>
        <fullName evidence="4">CHCH domain-containing protein</fullName>
    </recommendedName>
</protein>
<evidence type="ECO:0000256" key="1">
    <source>
        <dbReference type="SAM" id="MobiDB-lite"/>
    </source>
</evidence>
<dbReference type="AlphaFoldDB" id="A0A484M8W0"/>
<evidence type="ECO:0000313" key="3">
    <source>
        <dbReference type="Proteomes" id="UP000595140"/>
    </source>
</evidence>
<dbReference type="SUPFAM" id="SSF47072">
    <property type="entry name" value="Cysteine alpha-hairpin motif"/>
    <property type="match status" value="1"/>
</dbReference>
<dbReference type="Proteomes" id="UP000595140">
    <property type="component" value="Unassembled WGS sequence"/>
</dbReference>
<dbReference type="PANTHER" id="PTHR48236">
    <property type="entry name" value="COX19-LIKE CHCH FAMILY PROTEIN"/>
    <property type="match status" value="1"/>
</dbReference>
<accession>A0A484M8W0</accession>
<dbReference type="OrthoDB" id="5586401at2759"/>
<dbReference type="Gene3D" id="1.10.287.1130">
    <property type="entry name" value="CytochromE C oxidase copper chaperone"/>
    <property type="match status" value="1"/>
</dbReference>
<proteinExistence type="predicted"/>
<evidence type="ECO:0000313" key="2">
    <source>
        <dbReference type="EMBL" id="VFQ85280.1"/>
    </source>
</evidence>
<feature type="compositionally biased region" description="Polar residues" evidence="1">
    <location>
        <begin position="1"/>
        <end position="17"/>
    </location>
</feature>
<name>A0A484M8W0_9ASTE</name>
<dbReference type="PANTHER" id="PTHR48236:SF1">
    <property type="entry name" value="COX19-LIKE CHCH FAMILY PROTEIN"/>
    <property type="match status" value="1"/>
</dbReference>
<gene>
    <name evidence="2" type="ORF">CCAM_LOCUS27056</name>
</gene>
<dbReference type="InterPro" id="IPR009069">
    <property type="entry name" value="Cys_alpha_HP_mot_SF"/>
</dbReference>